<dbReference type="InterPro" id="IPR047187">
    <property type="entry name" value="SF1_C_Upf1"/>
</dbReference>
<feature type="region of interest" description="Disordered" evidence="9">
    <location>
        <begin position="119"/>
        <end position="159"/>
    </location>
</feature>
<dbReference type="EnsemblMetazoa" id="CLYHEMT021252.1">
    <property type="protein sequence ID" value="CLYHEMP021252.1"/>
    <property type="gene ID" value="CLYHEMG021252"/>
</dbReference>
<keyword evidence="5" id="KW-0347">Helicase</keyword>
<dbReference type="InterPro" id="IPR027417">
    <property type="entry name" value="P-loop_NTPase"/>
</dbReference>
<evidence type="ECO:0000256" key="3">
    <source>
        <dbReference type="ARBA" id="ARBA00022771"/>
    </source>
</evidence>
<keyword evidence="7" id="KW-0067">ATP-binding</keyword>
<dbReference type="Proteomes" id="UP000594262">
    <property type="component" value="Unplaced"/>
</dbReference>
<sequence>MCRRQARMLKYKILYTHQKLKKAKTWQDGILKYRLENKKATIYSESGTALDSLFVKPEELVDDADLESDKFLITVECQSKDEQNPNNAITVRATTTNVQSKSFAPFVNKKQPRFQKFHAPSKVEVSKDERPSNQQFYSSGSKQQPSDIQYTNQSLPLPDEKLPQLFSAHTKTTLIRNIEPFPDQSKKRRFDIEQNSAFNEQNYQSMNSYEFQSKQNKNLHRQASFGHNIPARVNNFERQLNTGYETTSRNRNPIQFPVNSNANNNENDILQDCKEYLKKPRTEKRSTNDLLSLFGDSDDDEFFKDSQEIKDCFSSSKIADLRGNPSPSSISERMIYSSKGPNCERTTNDFYTTHSPELVSNEANIEDERCWTGDREKENMVDEETSNHSFPSNKLKRSTSGFFTTQPRNTDGQKFKFEGNKTQEVSSLATTSHQPIPSRASTTFPIKQSHFSRFNPPTSTYHHSNVQPTSNLHYPKFNPPTTAHSNLNRPGVDYAFPSKEQCKSNPTPQREMKLPLQYESVSQYKQTFKQAILEHLNIILWSTSDRYHKAINNVDLTQLSGTDSVDEPTDPNKPSCKHGPAVLRSVKKEGKNKGRMFYTCSASTDKRCNLFQWFDEQNKQNSSKTQTYAVQSTKFRKVTIADYRSLSTMLESHNIQFYGQTKIMRKAMNFFNRKRKEPQARFDRPKKSLYLVLPFKRSSSFYNKADLWVISKTIDFTPGDTFVAKSVFYGPNSSCELEICPLASYSMSQWHENETYYAIQVYNASTELSCIENLEENLRIHDVPVLKHVLLPHEDSTRDQDFHEPKDLSCLDENSIGELIENTIQNFSLNEDQAKALQHISAMFLKQALNSAHSAQGQTSFFEELPPNQIKDITLIHGVFGAGKSFLLSVVVIFLLQVFELIERHQGWESNTLKLMISSTTNVAVDRVLCALLEHGYDDFIRVGSLRKISKRILPNSLHAEDHEDQELRELNTILKSPLTDTEKDYVKKAIEAHKMGANRTRLNRVRVVGVTCAACSFPLLKNLTFQVHLLDECSQMIEPLSMVPIARFHCQRLVLVGDPNQLSPTIQGSESAHPEGLEVTLFERLQKAGLNPIILRCQYRCHPAISLLCSKMFYKGMLTDGVSTDDRGPLLDWLGPVSIADISDGKEATASDGSLFNVKEVQYCVKLVNAILAEGLEPTQVGIITQYKAQVNRISNQLQESGVLSAIELKGVQISTVDAFQGAEKDVIILSCVRTKFIGFINCPRRTNVALSRAKHHLIIVGCHRLLRTDRLWGGVLELAEQEGASFGRGSDALLPSDKYVENKDSITDDFEY</sequence>
<dbReference type="GO" id="GO:0006302">
    <property type="term" value="P:double-strand break repair"/>
    <property type="evidence" value="ECO:0007669"/>
    <property type="project" value="TreeGrafter"/>
</dbReference>
<evidence type="ECO:0000256" key="7">
    <source>
        <dbReference type="ARBA" id="ARBA00022840"/>
    </source>
</evidence>
<evidence type="ECO:0000256" key="4">
    <source>
        <dbReference type="ARBA" id="ARBA00022801"/>
    </source>
</evidence>
<organism evidence="11 12">
    <name type="scientific">Clytia hemisphaerica</name>
    <dbReference type="NCBI Taxonomy" id="252671"/>
    <lineage>
        <taxon>Eukaryota</taxon>
        <taxon>Metazoa</taxon>
        <taxon>Cnidaria</taxon>
        <taxon>Hydrozoa</taxon>
        <taxon>Hydroidolina</taxon>
        <taxon>Leptothecata</taxon>
        <taxon>Obeliida</taxon>
        <taxon>Clytiidae</taxon>
        <taxon>Clytia</taxon>
    </lineage>
</organism>
<dbReference type="GO" id="GO:0005524">
    <property type="term" value="F:ATP binding"/>
    <property type="evidence" value="ECO:0007669"/>
    <property type="project" value="UniProtKB-KW"/>
</dbReference>
<dbReference type="FunFam" id="3.40.50.300:FF:000326">
    <property type="entry name" value="P-loop containing nucleoside triphosphate hydrolase"/>
    <property type="match status" value="1"/>
</dbReference>
<evidence type="ECO:0000256" key="8">
    <source>
        <dbReference type="PROSITE-ProRule" id="PRU01343"/>
    </source>
</evidence>
<keyword evidence="6" id="KW-0862">Zinc</keyword>
<feature type="region of interest" description="Disordered" evidence="9">
    <location>
        <begin position="559"/>
        <end position="580"/>
    </location>
</feature>
<dbReference type="InterPro" id="IPR041677">
    <property type="entry name" value="DNA2/NAM7_AAA_11"/>
</dbReference>
<dbReference type="OrthoDB" id="6513042at2759"/>
<name>A0A7M5XCR9_9CNID</name>
<dbReference type="InterPro" id="IPR052800">
    <property type="entry name" value="DNA_Repair_Helicase_ZGRF1"/>
</dbReference>
<feature type="region of interest" description="Disordered" evidence="9">
    <location>
        <begin position="382"/>
        <end position="415"/>
    </location>
</feature>
<dbReference type="GO" id="GO:0035861">
    <property type="term" value="C:site of double-strand break"/>
    <property type="evidence" value="ECO:0007669"/>
    <property type="project" value="TreeGrafter"/>
</dbReference>
<feature type="compositionally biased region" description="Polar residues" evidence="9">
    <location>
        <begin position="387"/>
        <end position="410"/>
    </location>
</feature>
<dbReference type="InterPro" id="IPR010666">
    <property type="entry name" value="Znf_GRF"/>
</dbReference>
<dbReference type="InterPro" id="IPR041679">
    <property type="entry name" value="DNA2/NAM7-like_C"/>
</dbReference>
<proteinExistence type="predicted"/>
<keyword evidence="4" id="KW-0378">Hydrolase</keyword>
<keyword evidence="2" id="KW-0547">Nucleotide-binding</keyword>
<dbReference type="PANTHER" id="PTHR28535:SF1">
    <property type="entry name" value="PROTEIN ZGRF1"/>
    <property type="match status" value="1"/>
</dbReference>
<dbReference type="CDD" id="cd18808">
    <property type="entry name" value="SF1_C_Upf1"/>
    <property type="match status" value="1"/>
</dbReference>
<dbReference type="Gene3D" id="3.40.50.300">
    <property type="entry name" value="P-loop containing nucleotide triphosphate hydrolases"/>
    <property type="match status" value="2"/>
</dbReference>
<evidence type="ECO:0000313" key="11">
    <source>
        <dbReference type="EnsemblMetazoa" id="CLYHEMP021252.1"/>
    </source>
</evidence>
<dbReference type="SUPFAM" id="SSF52540">
    <property type="entry name" value="P-loop containing nucleoside triphosphate hydrolases"/>
    <property type="match status" value="1"/>
</dbReference>
<evidence type="ECO:0000256" key="5">
    <source>
        <dbReference type="ARBA" id="ARBA00022806"/>
    </source>
</evidence>
<evidence type="ECO:0000256" key="9">
    <source>
        <dbReference type="SAM" id="MobiDB-lite"/>
    </source>
</evidence>
<dbReference type="Pfam" id="PF10382">
    <property type="entry name" value="ZGRF1-like_N"/>
    <property type="match status" value="1"/>
</dbReference>
<dbReference type="Pfam" id="PF13087">
    <property type="entry name" value="AAA_12"/>
    <property type="match status" value="1"/>
</dbReference>
<dbReference type="GO" id="GO:0008270">
    <property type="term" value="F:zinc ion binding"/>
    <property type="evidence" value="ECO:0007669"/>
    <property type="project" value="UniProtKB-KW"/>
</dbReference>
<feature type="region of interest" description="Disordered" evidence="9">
    <location>
        <begin position="244"/>
        <end position="265"/>
    </location>
</feature>
<dbReference type="Pfam" id="PF06839">
    <property type="entry name" value="Zn_ribbon_GRF"/>
    <property type="match status" value="1"/>
</dbReference>
<accession>A0A7M5XCR9</accession>
<protein>
    <recommendedName>
        <fullName evidence="10">GRF-type domain-containing protein</fullName>
    </recommendedName>
</protein>
<keyword evidence="1" id="KW-0479">Metal-binding</keyword>
<dbReference type="GO" id="GO:0004386">
    <property type="term" value="F:helicase activity"/>
    <property type="evidence" value="ECO:0007669"/>
    <property type="project" value="UniProtKB-KW"/>
</dbReference>
<feature type="compositionally biased region" description="Polar residues" evidence="9">
    <location>
        <begin position="132"/>
        <end position="155"/>
    </location>
</feature>
<dbReference type="PROSITE" id="PS51999">
    <property type="entry name" value="ZF_GRF"/>
    <property type="match status" value="1"/>
</dbReference>
<evidence type="ECO:0000256" key="6">
    <source>
        <dbReference type="ARBA" id="ARBA00022833"/>
    </source>
</evidence>
<evidence type="ECO:0000256" key="1">
    <source>
        <dbReference type="ARBA" id="ARBA00022723"/>
    </source>
</evidence>
<dbReference type="InterPro" id="IPR018838">
    <property type="entry name" value="ZGRF1-like_N"/>
</dbReference>
<evidence type="ECO:0000259" key="10">
    <source>
        <dbReference type="PROSITE" id="PS51999"/>
    </source>
</evidence>
<evidence type="ECO:0000313" key="12">
    <source>
        <dbReference type="Proteomes" id="UP000594262"/>
    </source>
</evidence>
<keyword evidence="3 8" id="KW-0863">Zinc-finger</keyword>
<dbReference type="RefSeq" id="XP_066933451.1">
    <property type="nucleotide sequence ID" value="XM_067077350.1"/>
</dbReference>
<keyword evidence="12" id="KW-1185">Reference proteome</keyword>
<reference evidence="11" key="1">
    <citation type="submission" date="2021-01" db="UniProtKB">
        <authorList>
            <consortium name="EnsemblMetazoa"/>
        </authorList>
    </citation>
    <scope>IDENTIFICATION</scope>
</reference>
<dbReference type="GO" id="GO:0005634">
    <property type="term" value="C:nucleus"/>
    <property type="evidence" value="ECO:0007669"/>
    <property type="project" value="TreeGrafter"/>
</dbReference>
<feature type="domain" description="GRF-type" evidence="10">
    <location>
        <begin position="576"/>
        <end position="617"/>
    </location>
</feature>
<dbReference type="GeneID" id="136821126"/>
<evidence type="ECO:0000256" key="2">
    <source>
        <dbReference type="ARBA" id="ARBA00022741"/>
    </source>
</evidence>
<dbReference type="GO" id="GO:0016787">
    <property type="term" value="F:hydrolase activity"/>
    <property type="evidence" value="ECO:0007669"/>
    <property type="project" value="UniProtKB-KW"/>
</dbReference>
<dbReference type="Pfam" id="PF13086">
    <property type="entry name" value="AAA_11"/>
    <property type="match status" value="1"/>
</dbReference>
<dbReference type="PANTHER" id="PTHR28535">
    <property type="entry name" value="ZINC FINGER GRF-TYPE CONTAINING 1"/>
    <property type="match status" value="1"/>
</dbReference>